<dbReference type="Gene3D" id="3.10.620.30">
    <property type="match status" value="1"/>
</dbReference>
<feature type="compositionally biased region" description="Polar residues" evidence="1">
    <location>
        <begin position="57"/>
        <end position="78"/>
    </location>
</feature>
<dbReference type="SUPFAM" id="SSF54001">
    <property type="entry name" value="Cysteine proteinases"/>
    <property type="match status" value="1"/>
</dbReference>
<dbReference type="InterPro" id="IPR036249">
    <property type="entry name" value="Thioredoxin-like_sf"/>
</dbReference>
<dbReference type="PROSITE" id="PS51352">
    <property type="entry name" value="THIOREDOXIN_2"/>
    <property type="match status" value="1"/>
</dbReference>
<dbReference type="EMBL" id="KZ613481">
    <property type="protein sequence ID" value="PMD21356.1"/>
    <property type="molecule type" value="Genomic_DNA"/>
</dbReference>
<dbReference type="Pfam" id="PF00085">
    <property type="entry name" value="Thioredoxin"/>
    <property type="match status" value="1"/>
</dbReference>
<feature type="domain" description="Thioredoxin" evidence="2">
    <location>
        <begin position="298"/>
        <end position="426"/>
    </location>
</feature>
<accession>A0A2J6Q515</accession>
<dbReference type="CDD" id="cd02961">
    <property type="entry name" value="PDI_a_family"/>
    <property type="match status" value="1"/>
</dbReference>
<feature type="compositionally biased region" description="Polar residues" evidence="1">
    <location>
        <begin position="9"/>
        <end position="34"/>
    </location>
</feature>
<evidence type="ECO:0000313" key="4">
    <source>
        <dbReference type="Proteomes" id="UP000235672"/>
    </source>
</evidence>
<evidence type="ECO:0000313" key="3">
    <source>
        <dbReference type="EMBL" id="PMD21356.1"/>
    </source>
</evidence>
<dbReference type="SMART" id="SM00460">
    <property type="entry name" value="TGc"/>
    <property type="match status" value="1"/>
</dbReference>
<dbReference type="GO" id="GO:0005737">
    <property type="term" value="C:cytoplasm"/>
    <property type="evidence" value="ECO:0007669"/>
    <property type="project" value="TreeGrafter"/>
</dbReference>
<protein>
    <recommendedName>
        <fullName evidence="2">Thioredoxin domain-containing protein</fullName>
    </recommendedName>
</protein>
<dbReference type="PANTHER" id="PTHR46333:SF5">
    <property type="entry name" value="TRANSGLUTAMINASE-LIKE DOMAIN-CONTAINING PROTEIN"/>
    <property type="match status" value="1"/>
</dbReference>
<dbReference type="Proteomes" id="UP000235672">
    <property type="component" value="Unassembled WGS sequence"/>
</dbReference>
<dbReference type="SUPFAM" id="SSF52833">
    <property type="entry name" value="Thioredoxin-like"/>
    <property type="match status" value="1"/>
</dbReference>
<name>A0A2J6Q515_9HELO</name>
<dbReference type="Gene3D" id="3.40.30.10">
    <property type="entry name" value="Glutaredoxin"/>
    <property type="match status" value="1"/>
</dbReference>
<proteinExistence type="predicted"/>
<feature type="region of interest" description="Disordered" evidence="1">
    <location>
        <begin position="289"/>
        <end position="316"/>
    </location>
</feature>
<reference evidence="3 4" key="1">
    <citation type="submission" date="2016-05" db="EMBL/GenBank/DDBJ databases">
        <title>A degradative enzymes factory behind the ericoid mycorrhizal symbiosis.</title>
        <authorList>
            <consortium name="DOE Joint Genome Institute"/>
            <person name="Martino E."/>
            <person name="Morin E."/>
            <person name="Grelet G."/>
            <person name="Kuo A."/>
            <person name="Kohler A."/>
            <person name="Daghino S."/>
            <person name="Barry K."/>
            <person name="Choi C."/>
            <person name="Cichocki N."/>
            <person name="Clum A."/>
            <person name="Copeland A."/>
            <person name="Hainaut M."/>
            <person name="Haridas S."/>
            <person name="Labutti K."/>
            <person name="Lindquist E."/>
            <person name="Lipzen A."/>
            <person name="Khouja H.-R."/>
            <person name="Murat C."/>
            <person name="Ohm R."/>
            <person name="Olson A."/>
            <person name="Spatafora J."/>
            <person name="Veneault-Fourrey C."/>
            <person name="Henrissat B."/>
            <person name="Grigoriev I."/>
            <person name="Martin F."/>
            <person name="Perotto S."/>
        </authorList>
    </citation>
    <scope>NUCLEOTIDE SEQUENCE [LARGE SCALE GENOMIC DNA]</scope>
    <source>
        <strain evidence="3 4">UAMH 7357</strain>
    </source>
</reference>
<gene>
    <name evidence="3" type="ORF">NA56DRAFT_125376</name>
</gene>
<dbReference type="InterPro" id="IPR013766">
    <property type="entry name" value="Thioredoxin_domain"/>
</dbReference>
<dbReference type="InterPro" id="IPR038765">
    <property type="entry name" value="Papain-like_cys_pep_sf"/>
</dbReference>
<dbReference type="InterPro" id="IPR002931">
    <property type="entry name" value="Transglutaminase-like"/>
</dbReference>
<keyword evidence="4" id="KW-1185">Reference proteome</keyword>
<dbReference type="PANTHER" id="PTHR46333">
    <property type="entry name" value="CYTOKINESIS PROTEIN 3"/>
    <property type="match status" value="1"/>
</dbReference>
<dbReference type="Pfam" id="PF01841">
    <property type="entry name" value="Transglut_core"/>
    <property type="match status" value="1"/>
</dbReference>
<evidence type="ECO:0000259" key="2">
    <source>
        <dbReference type="PROSITE" id="PS51352"/>
    </source>
</evidence>
<feature type="region of interest" description="Disordered" evidence="1">
    <location>
        <begin position="1"/>
        <end position="254"/>
    </location>
</feature>
<dbReference type="STRING" id="1745343.A0A2J6Q515"/>
<sequence length="823" mass="90011">MTEVDEEPQFTSLSARIAALNQQGVGKSLNTQQQPATGKRPPPPLPAPKNRPPLPSRGQTINNPPTSTYGSSALQQTDYLPIGINDLPLLPPPPIDRDQPHQNNPGFSLTPPLPSRNNGPPPLPGRKASVPSLPPRSNNQLVRRGSDESMMSLNSTFSGNSGGGSSVTSWGSIEMGPQRKLPPALGEAKLPPLPPTRREREAAQAAQAAKAPLVSTKSAPTVPLRAPPVLDRDLVPKMPPRPTGQPKLPSRPLRESTNNIAEDEVHHPQPQRRIPPPTAQRSILSMGFSNKTSNETPVPAPRPAPTYTRPSYTQPTGPAVQELTARNFDSVTAGKFALIDFYAPYCKYCVELEPIWKQLGEAFHFASDRLVIAKVDVDAHKTFMSRYDIQGYPTIMFFDGTNPTPQKYQYSRDLQPLTDFLEEQTGIKVADGAHLPKPSAVPPPINFASKPAMSQVRAKIQAKAAHPPPSTSGCLLCRDFSGPDGVAAQYPRQLLPRSHDQTGYLADVLCGPFSSATDKARAIFTWLHHNIAYDTVAFFGKKVKSTEPQDTINSGLAVCAGYAGLYAAIALKAGLECRVVNGHGKGYGYTSMKPGEAPPPRDPTGHAWNAVRIDGGEWKLVDPCWGAGNVGDEKYNKHFSPGQFTMSNEDFGLKHFPQNDGNFFRADGRIPTWEEYILGPSREEPLQLFSNLDDHGISASSFSPPQKHIRVNSNEIIRFQFSKICEHWDHEKNGQGKPYCMIIKIHGVDGRKEDFVALEKNDFWWWGDVKARDLGAPGQIVSLYAVTTVNGRDMRGMTRREYLGMKGKPGSMGFAGVAAWELV</sequence>
<dbReference type="AlphaFoldDB" id="A0A2J6Q515"/>
<dbReference type="OrthoDB" id="6129702at2759"/>
<evidence type="ECO:0000256" key="1">
    <source>
        <dbReference type="SAM" id="MobiDB-lite"/>
    </source>
</evidence>
<feature type="compositionally biased region" description="Pro residues" evidence="1">
    <location>
        <begin position="111"/>
        <end position="124"/>
    </location>
</feature>
<feature type="compositionally biased region" description="Pro residues" evidence="1">
    <location>
        <begin position="40"/>
        <end position="55"/>
    </location>
</feature>
<dbReference type="InterPro" id="IPR052557">
    <property type="entry name" value="CAP/Cytokinesis_protein"/>
</dbReference>
<organism evidence="3 4">
    <name type="scientific">Hyaloscypha hepaticicola</name>
    <dbReference type="NCBI Taxonomy" id="2082293"/>
    <lineage>
        <taxon>Eukaryota</taxon>
        <taxon>Fungi</taxon>
        <taxon>Dikarya</taxon>
        <taxon>Ascomycota</taxon>
        <taxon>Pezizomycotina</taxon>
        <taxon>Leotiomycetes</taxon>
        <taxon>Helotiales</taxon>
        <taxon>Hyaloscyphaceae</taxon>
        <taxon>Hyaloscypha</taxon>
    </lineage>
</organism>